<evidence type="ECO:0000256" key="1">
    <source>
        <dbReference type="SAM" id="Phobius"/>
    </source>
</evidence>
<dbReference type="EMBL" id="CAHIKZ030000559">
    <property type="protein sequence ID" value="CAE1226458.1"/>
    <property type="molecule type" value="Genomic_DNA"/>
</dbReference>
<feature type="transmembrane region" description="Helical" evidence="1">
    <location>
        <begin position="117"/>
        <end position="136"/>
    </location>
</feature>
<keyword evidence="1" id="KW-0812">Transmembrane</keyword>
<dbReference type="Proteomes" id="UP000597762">
    <property type="component" value="Unassembled WGS sequence"/>
</dbReference>
<accession>A0A812BFU8</accession>
<keyword evidence="1" id="KW-0472">Membrane</keyword>
<feature type="transmembrane region" description="Helical" evidence="1">
    <location>
        <begin position="206"/>
        <end position="225"/>
    </location>
</feature>
<feature type="transmembrane region" description="Helical" evidence="1">
    <location>
        <begin position="87"/>
        <end position="105"/>
    </location>
</feature>
<dbReference type="AlphaFoldDB" id="A0A812BFU8"/>
<feature type="transmembrane region" description="Helical" evidence="1">
    <location>
        <begin position="180"/>
        <end position="200"/>
    </location>
</feature>
<reference evidence="2" key="1">
    <citation type="submission" date="2021-01" db="EMBL/GenBank/DDBJ databases">
        <authorList>
            <person name="Li R."/>
            <person name="Bekaert M."/>
        </authorList>
    </citation>
    <scope>NUCLEOTIDE SEQUENCE</scope>
    <source>
        <strain evidence="2">Farmed</strain>
    </source>
</reference>
<evidence type="ECO:0000313" key="2">
    <source>
        <dbReference type="EMBL" id="CAE1226458.1"/>
    </source>
</evidence>
<organism evidence="2 3">
    <name type="scientific">Acanthosepion pharaonis</name>
    <name type="common">Pharaoh cuttlefish</name>
    <name type="synonym">Sepia pharaonis</name>
    <dbReference type="NCBI Taxonomy" id="158019"/>
    <lineage>
        <taxon>Eukaryota</taxon>
        <taxon>Metazoa</taxon>
        <taxon>Spiralia</taxon>
        <taxon>Lophotrochozoa</taxon>
        <taxon>Mollusca</taxon>
        <taxon>Cephalopoda</taxon>
        <taxon>Coleoidea</taxon>
        <taxon>Decapodiformes</taxon>
        <taxon>Sepiida</taxon>
        <taxon>Sepiina</taxon>
        <taxon>Sepiidae</taxon>
        <taxon>Acanthosepion</taxon>
    </lineage>
</organism>
<sequence>MHFIEIRVAEIRTTRCSNRSVRYTGGISEDFTPAREGRKTSPAFSLSIVTFVRLFSLSLHPPLSEATFICFFFLSLFYQFLSFSFSIITFVCLSFLSLFFLYYFLSYLNVSLSLSNSPLFCFPLCPFIYLFSHPFIPTSFSFLPLIHSVSSLARSVSPLLSHCLLLTLPLSPPYSPTVSSLLSFCLLLILRYIAIHPLILGVGENYLFSLHLLFNFLFIFDILVIENRKNDSFCNFLFFH</sequence>
<name>A0A812BFU8_ACAPH</name>
<keyword evidence="1" id="KW-1133">Transmembrane helix</keyword>
<comment type="caution">
    <text evidence="2">The sequence shown here is derived from an EMBL/GenBank/DDBJ whole genome shotgun (WGS) entry which is preliminary data.</text>
</comment>
<protein>
    <submittedName>
        <fullName evidence="2">Uncharacterized protein</fullName>
    </submittedName>
</protein>
<evidence type="ECO:0000313" key="3">
    <source>
        <dbReference type="Proteomes" id="UP000597762"/>
    </source>
</evidence>
<keyword evidence="3" id="KW-1185">Reference proteome</keyword>
<proteinExistence type="predicted"/>
<gene>
    <name evidence="2" type="ORF">SPHA_16021</name>
</gene>